<sequence>MYEMRMDMADFDNQTSYVKYNSFNVGNEASKYRVTLHGYSGNVDDCFTTNTGINYMMFSTPDKDNDRSSLKDCANKYQAGWWYRYCHCANPNGKYLAGNNTQLGVGITYKAWRGQLYSLKSIQFMVKPHHNYSTHVPEIMETESETYLNI</sequence>
<proteinExistence type="predicted"/>
<dbReference type="HOGENOM" id="CLU_038628_11_0_1"/>
<dbReference type="AlphaFoldDB" id="K1Q7X7"/>
<organism evidence="1">
    <name type="scientific">Magallana gigas</name>
    <name type="common">Pacific oyster</name>
    <name type="synonym">Crassostrea gigas</name>
    <dbReference type="NCBI Taxonomy" id="29159"/>
    <lineage>
        <taxon>Eukaryota</taxon>
        <taxon>Metazoa</taxon>
        <taxon>Spiralia</taxon>
        <taxon>Lophotrochozoa</taxon>
        <taxon>Mollusca</taxon>
        <taxon>Bivalvia</taxon>
        <taxon>Autobranchia</taxon>
        <taxon>Pteriomorphia</taxon>
        <taxon>Ostreida</taxon>
        <taxon>Ostreoidea</taxon>
        <taxon>Ostreidae</taxon>
        <taxon>Magallana</taxon>
    </lineage>
</organism>
<protein>
    <submittedName>
        <fullName evidence="1">Fibrinogen C domain-containing protein 1</fullName>
    </submittedName>
</protein>
<dbReference type="GO" id="GO:0005615">
    <property type="term" value="C:extracellular space"/>
    <property type="evidence" value="ECO:0007669"/>
    <property type="project" value="TreeGrafter"/>
</dbReference>
<dbReference type="InterPro" id="IPR020837">
    <property type="entry name" value="Fibrinogen_CS"/>
</dbReference>
<dbReference type="Pfam" id="PF00147">
    <property type="entry name" value="Fibrinogen_C"/>
    <property type="match status" value="1"/>
</dbReference>
<dbReference type="InParanoid" id="K1Q7X7"/>
<dbReference type="Gene3D" id="3.90.215.10">
    <property type="entry name" value="Gamma Fibrinogen, chain A, domain 1"/>
    <property type="match status" value="1"/>
</dbReference>
<evidence type="ECO:0000313" key="1">
    <source>
        <dbReference type="EMBL" id="EKC17481.1"/>
    </source>
</evidence>
<accession>K1Q7X7</accession>
<dbReference type="SUPFAM" id="SSF56496">
    <property type="entry name" value="Fibrinogen C-terminal domain-like"/>
    <property type="match status" value="1"/>
</dbReference>
<dbReference type="InterPro" id="IPR014716">
    <property type="entry name" value="Fibrinogen_a/b/g_C_1"/>
</dbReference>
<dbReference type="InterPro" id="IPR002181">
    <property type="entry name" value="Fibrinogen_a/b/g_C_dom"/>
</dbReference>
<dbReference type="InterPro" id="IPR050373">
    <property type="entry name" value="Fibrinogen_C-term_domain"/>
</dbReference>
<dbReference type="PROSITE" id="PS00514">
    <property type="entry name" value="FIBRINOGEN_C_1"/>
    <property type="match status" value="1"/>
</dbReference>
<dbReference type="SMART" id="SM00186">
    <property type="entry name" value="FBG"/>
    <property type="match status" value="1"/>
</dbReference>
<dbReference type="PROSITE" id="PS51406">
    <property type="entry name" value="FIBRINOGEN_C_2"/>
    <property type="match status" value="1"/>
</dbReference>
<dbReference type="PANTHER" id="PTHR19143">
    <property type="entry name" value="FIBRINOGEN/TENASCIN/ANGIOPOEITIN"/>
    <property type="match status" value="1"/>
</dbReference>
<gene>
    <name evidence="1" type="ORF">CGI_10000736</name>
</gene>
<dbReference type="InterPro" id="IPR036056">
    <property type="entry name" value="Fibrinogen-like_C"/>
</dbReference>
<dbReference type="EMBL" id="JH822844">
    <property type="protein sequence ID" value="EKC17481.1"/>
    <property type="molecule type" value="Genomic_DNA"/>
</dbReference>
<name>K1Q7X7_MAGGI</name>
<reference evidence="1" key="1">
    <citation type="journal article" date="2012" name="Nature">
        <title>The oyster genome reveals stress adaptation and complexity of shell formation.</title>
        <authorList>
            <person name="Zhang G."/>
            <person name="Fang X."/>
            <person name="Guo X."/>
            <person name="Li L."/>
            <person name="Luo R."/>
            <person name="Xu F."/>
            <person name="Yang P."/>
            <person name="Zhang L."/>
            <person name="Wang X."/>
            <person name="Qi H."/>
            <person name="Xiong Z."/>
            <person name="Que H."/>
            <person name="Xie Y."/>
            <person name="Holland P.W."/>
            <person name="Paps J."/>
            <person name="Zhu Y."/>
            <person name="Wu F."/>
            <person name="Chen Y."/>
            <person name="Wang J."/>
            <person name="Peng C."/>
            <person name="Meng J."/>
            <person name="Yang L."/>
            <person name="Liu J."/>
            <person name="Wen B."/>
            <person name="Zhang N."/>
            <person name="Huang Z."/>
            <person name="Zhu Q."/>
            <person name="Feng Y."/>
            <person name="Mount A."/>
            <person name="Hedgecock D."/>
            <person name="Xu Z."/>
            <person name="Liu Y."/>
            <person name="Domazet-Loso T."/>
            <person name="Du Y."/>
            <person name="Sun X."/>
            <person name="Zhang S."/>
            <person name="Liu B."/>
            <person name="Cheng P."/>
            <person name="Jiang X."/>
            <person name="Li J."/>
            <person name="Fan D."/>
            <person name="Wang W."/>
            <person name="Fu W."/>
            <person name="Wang T."/>
            <person name="Wang B."/>
            <person name="Zhang J."/>
            <person name="Peng Z."/>
            <person name="Li Y."/>
            <person name="Li N."/>
            <person name="Wang J."/>
            <person name="Chen M."/>
            <person name="He Y."/>
            <person name="Tan F."/>
            <person name="Song X."/>
            <person name="Zheng Q."/>
            <person name="Huang R."/>
            <person name="Yang H."/>
            <person name="Du X."/>
            <person name="Chen L."/>
            <person name="Yang M."/>
            <person name="Gaffney P.M."/>
            <person name="Wang S."/>
            <person name="Luo L."/>
            <person name="She Z."/>
            <person name="Ming Y."/>
            <person name="Huang W."/>
            <person name="Zhang S."/>
            <person name="Huang B."/>
            <person name="Zhang Y."/>
            <person name="Qu T."/>
            <person name="Ni P."/>
            <person name="Miao G."/>
            <person name="Wang J."/>
            <person name="Wang Q."/>
            <person name="Steinberg C.E."/>
            <person name="Wang H."/>
            <person name="Li N."/>
            <person name="Qian L."/>
            <person name="Zhang G."/>
            <person name="Li Y."/>
            <person name="Yang H."/>
            <person name="Liu X."/>
            <person name="Wang J."/>
            <person name="Yin Y."/>
            <person name="Wang J."/>
        </authorList>
    </citation>
    <scope>NUCLEOTIDE SEQUENCE [LARGE SCALE GENOMIC DNA]</scope>
    <source>
        <strain evidence="1">05x7-T-G4-1.051#20</strain>
    </source>
</reference>